<dbReference type="GO" id="GO:0016881">
    <property type="term" value="F:acid-amino acid ligase activity"/>
    <property type="evidence" value="ECO:0007669"/>
    <property type="project" value="InterPro"/>
</dbReference>
<keyword evidence="1" id="KW-0573">Peptidoglycan synthesis</keyword>
<keyword evidence="1" id="KW-0067">ATP-binding</keyword>
<evidence type="ECO:0000313" key="5">
    <source>
        <dbReference type="Proteomes" id="UP001140076"/>
    </source>
</evidence>
<dbReference type="Gene3D" id="3.40.1190.10">
    <property type="entry name" value="Mur-like, catalytic domain"/>
    <property type="match status" value="1"/>
</dbReference>
<dbReference type="GO" id="GO:0008360">
    <property type="term" value="P:regulation of cell shape"/>
    <property type="evidence" value="ECO:0007669"/>
    <property type="project" value="UniProtKB-KW"/>
</dbReference>
<dbReference type="GO" id="GO:0005524">
    <property type="term" value="F:ATP binding"/>
    <property type="evidence" value="ECO:0007669"/>
    <property type="project" value="UniProtKB-UniRule"/>
</dbReference>
<dbReference type="EC" id="6.3.5.13" evidence="1"/>
<keyword evidence="1" id="KW-0479">Metal-binding</keyword>
<dbReference type="GO" id="GO:0009252">
    <property type="term" value="P:peptidoglycan biosynthetic process"/>
    <property type="evidence" value="ECO:0007669"/>
    <property type="project" value="UniProtKB-UniRule"/>
</dbReference>
<dbReference type="InterPro" id="IPR013564">
    <property type="entry name" value="MurT_C"/>
</dbReference>
<sequence length="418" mass="45807">MSELPLRAQLAAVLGKGAASLSRATGRGDGSVIGGRIALKVEPDLLAKLARGRRLALVSATNGKTTTTRLIAAALRELGPVATNEHGANMPTGHITALSNAPDARNGVLEVDEKYLPRVLRDTNPAVVVLMNLSRDQMDRASEINLLAKKWREALALSETHVVANADDPLVAWAGMGAHYATWVSAGQRWKEDSWCCPECGGHLKREPEPHWECPECGMRRPETTWAVDNRTDAVVDPYEQRWPLRLNLPGDANRANAAIAMATAAAYGIPPERSLPRLQEIRSVAGRYTSVVTDGVEVRLLLAKNPAGWLESFAVLDPPRVPVILSVNAQIPDGKDTSWLWDVDYTVLRGRRVFVMGERRTDLALRLETDEVPFEVADKVSDVITRLKAEQPDITKVDVIANYTAFQQIRAAYGRVQ</sequence>
<dbReference type="InterPro" id="IPR043703">
    <property type="entry name" value="Lipid_II_synth_MurT"/>
</dbReference>
<comment type="function">
    <text evidence="1">The lipid II isoglutaminyl synthase complex catalyzes the formation of alpha-D-isoglutamine in the cell wall lipid II stem peptide. The MurT subunit catalyzes the ATP-dependent amidation of D-glutamate residue of lipid II, converting it to an isoglutamine residue.</text>
</comment>
<dbReference type="Pfam" id="PF08353">
    <property type="entry name" value="MurT_C"/>
    <property type="match status" value="1"/>
</dbReference>
<evidence type="ECO:0000259" key="2">
    <source>
        <dbReference type="Pfam" id="PF08245"/>
    </source>
</evidence>
<keyword evidence="1" id="KW-0547">Nucleotide-binding</keyword>
<feature type="binding site" evidence="1">
    <location>
        <position position="214"/>
    </location>
    <ligand>
        <name>Zn(2+)</name>
        <dbReference type="ChEBI" id="CHEBI:29105"/>
    </ligand>
</feature>
<dbReference type="CDD" id="cd00350">
    <property type="entry name" value="rubredoxin_like"/>
    <property type="match status" value="1"/>
</dbReference>
<comment type="subunit">
    <text evidence="1">Forms a heterodimer with GatD.</text>
</comment>
<dbReference type="SUPFAM" id="SSF53623">
    <property type="entry name" value="MurD-like peptide ligases, catalytic domain"/>
    <property type="match status" value="1"/>
</dbReference>
<organism evidence="4 5">
    <name type="scientific">Streptomonospora mangrovi</name>
    <dbReference type="NCBI Taxonomy" id="2883123"/>
    <lineage>
        <taxon>Bacteria</taxon>
        <taxon>Bacillati</taxon>
        <taxon>Actinomycetota</taxon>
        <taxon>Actinomycetes</taxon>
        <taxon>Streptosporangiales</taxon>
        <taxon>Nocardiopsidaceae</taxon>
        <taxon>Streptomonospora</taxon>
    </lineage>
</organism>
<feature type="domain" description="Mur ligase central" evidence="2">
    <location>
        <begin position="61"/>
        <end position="169"/>
    </location>
</feature>
<dbReference type="PANTHER" id="PTHR23135:SF7">
    <property type="entry name" value="LIPID II ISOGLUTAMINYL SYNTHASE (GLUTAMINE-HYDROLYZING) SUBUNIT MURT"/>
    <property type="match status" value="1"/>
</dbReference>
<dbReference type="Proteomes" id="UP001140076">
    <property type="component" value="Unassembled WGS sequence"/>
</dbReference>
<keyword evidence="1 4" id="KW-0436">Ligase</keyword>
<dbReference type="PANTHER" id="PTHR23135">
    <property type="entry name" value="MUR LIGASE FAMILY MEMBER"/>
    <property type="match status" value="1"/>
</dbReference>
<feature type="domain" description="Lipid II isoglutaminyl synthase (glutamine-hydrolyzing) subunit MurT C-terminal" evidence="3">
    <location>
        <begin position="303"/>
        <end position="407"/>
    </location>
</feature>
<reference evidence="4" key="1">
    <citation type="submission" date="2021-10" db="EMBL/GenBank/DDBJ databases">
        <title>Streptomonospora sp. nov., isolated from mangrove soil.</title>
        <authorList>
            <person name="Chen X."/>
            <person name="Ge X."/>
            <person name="Liu W."/>
        </authorList>
    </citation>
    <scope>NUCLEOTIDE SEQUENCE</scope>
    <source>
        <strain evidence="4">S1-112</strain>
    </source>
</reference>
<feature type="binding site" evidence="1">
    <location>
        <position position="200"/>
    </location>
    <ligand>
        <name>Zn(2+)</name>
        <dbReference type="ChEBI" id="CHEBI:29105"/>
    </ligand>
</feature>
<dbReference type="AlphaFoldDB" id="A0A9X3SG36"/>
<keyword evidence="1" id="KW-0133">Cell shape</keyword>
<dbReference type="EMBL" id="JAJAQC010000005">
    <property type="protein sequence ID" value="MDA0563699.1"/>
    <property type="molecule type" value="Genomic_DNA"/>
</dbReference>
<feature type="active site" evidence="1">
    <location>
        <position position="337"/>
    </location>
</feature>
<feature type="binding site" evidence="1">
    <location>
        <position position="197"/>
    </location>
    <ligand>
        <name>Zn(2+)</name>
        <dbReference type="ChEBI" id="CHEBI:29105"/>
    </ligand>
</feature>
<keyword evidence="1" id="KW-0862">Zinc</keyword>
<evidence type="ECO:0000256" key="1">
    <source>
        <dbReference type="HAMAP-Rule" id="MF_02214"/>
    </source>
</evidence>
<dbReference type="GO" id="GO:0008270">
    <property type="term" value="F:zinc ion binding"/>
    <property type="evidence" value="ECO:0007669"/>
    <property type="project" value="UniProtKB-UniRule"/>
</dbReference>
<dbReference type="GO" id="GO:0140282">
    <property type="term" value="F:carbon-nitrogen ligase activity on lipid II"/>
    <property type="evidence" value="ECO:0007669"/>
    <property type="project" value="UniProtKB-UniRule"/>
</dbReference>
<name>A0A9X3SG36_9ACTN</name>
<gene>
    <name evidence="1" type="primary">murT</name>
    <name evidence="4" type="ORF">LG943_05035</name>
</gene>
<evidence type="ECO:0000259" key="3">
    <source>
        <dbReference type="Pfam" id="PF08353"/>
    </source>
</evidence>
<accession>A0A9X3SG36</accession>
<comment type="similarity">
    <text evidence="1">Belongs to the MurCDEF family. MurT subfamily.</text>
</comment>
<dbReference type="InterPro" id="IPR013221">
    <property type="entry name" value="Mur_ligase_cen"/>
</dbReference>
<dbReference type="GO" id="GO:0071555">
    <property type="term" value="P:cell wall organization"/>
    <property type="evidence" value="ECO:0007669"/>
    <property type="project" value="UniProtKB-KW"/>
</dbReference>
<dbReference type="Pfam" id="PF08245">
    <property type="entry name" value="Mur_ligase_M"/>
    <property type="match status" value="1"/>
</dbReference>
<comment type="pathway">
    <text evidence="1">Cell wall biogenesis; peptidoglycan biosynthesis.</text>
</comment>
<keyword evidence="5" id="KW-1185">Reference proteome</keyword>
<comment type="caution">
    <text evidence="4">The sequence shown here is derived from an EMBL/GenBank/DDBJ whole genome shotgun (WGS) entry which is preliminary data.</text>
</comment>
<proteinExistence type="inferred from homology"/>
<comment type="catalytic activity">
    <reaction evidence="1">
        <text>beta-D-GlcNAc-(1-&gt;4)-Mur2Ac(oyl-L-Ala-gamma-D-Glu-L-Lys-D-Ala-D-Ala)-di-trans,octa-cis-undecaprenyl diphosphate + ATP = beta-D-GlcNAc-(1-&gt;4)-Mur2Ac(oyl-L-Ala-gamma-D-O-P-Glu-L-Lys-D-Ala-D-Ala)-di-trans,octa-cis-undecaprenyl diphosphate + ADP</text>
        <dbReference type="Rhea" id="RHEA:59488"/>
        <dbReference type="ChEBI" id="CHEBI:30616"/>
        <dbReference type="ChEBI" id="CHEBI:60033"/>
        <dbReference type="ChEBI" id="CHEBI:143132"/>
        <dbReference type="ChEBI" id="CHEBI:456216"/>
    </reaction>
</comment>
<protein>
    <recommendedName>
        <fullName evidence="1">Lipid II isoglutaminyl synthase (glutamine-hydrolyzing) subunit MurT</fullName>
        <ecNumber evidence="1">6.3.5.13</ecNumber>
    </recommendedName>
</protein>
<comment type="catalytic activity">
    <reaction evidence="1">
        <text>beta-D-GlcNAc-(1-&gt;4)-Mur2Ac(oyl-L-Ala-gamma-D-Glu-L-Lys-D-Ala-D-Ala)-di-trans,octa-cis-undecaprenyl diphosphate + L-glutamine + ATP + H2O = beta-D-GlcNAc-(1-&gt;4)-Mur2Ac(oyl-L-Ala-D-isoglutaminyl-L-Lys-D-Ala-D-Ala)-di-trans,octa-cis-undecaprenyl diphosphate + L-glutamate + ADP + phosphate + H(+)</text>
        <dbReference type="Rhea" id="RHEA:57928"/>
        <dbReference type="ChEBI" id="CHEBI:15377"/>
        <dbReference type="ChEBI" id="CHEBI:15378"/>
        <dbReference type="ChEBI" id="CHEBI:29985"/>
        <dbReference type="ChEBI" id="CHEBI:30616"/>
        <dbReference type="ChEBI" id="CHEBI:43474"/>
        <dbReference type="ChEBI" id="CHEBI:58359"/>
        <dbReference type="ChEBI" id="CHEBI:60033"/>
        <dbReference type="ChEBI" id="CHEBI:62233"/>
        <dbReference type="ChEBI" id="CHEBI:456216"/>
        <dbReference type="EC" id="6.3.5.13"/>
    </reaction>
</comment>
<comment type="catalytic activity">
    <reaction evidence="1">
        <text>beta-D-GlcNAc-(1-&gt;4)-Mur2Ac(oyl-L-Ala-gamma-D-O-P-Glu-L-Lys-D-Ala-D-Ala)-di-trans,octa-cis-undecaprenyl diphosphate + NH4(+) = beta-D-GlcNAc-(1-&gt;4)-Mur2Ac(oyl-L-Ala-D-isoglutaminyl-L-Lys-D-Ala-D-Ala)-di-trans,octa-cis-undecaprenyl diphosphate + phosphate + H(+)</text>
        <dbReference type="Rhea" id="RHEA:57932"/>
        <dbReference type="ChEBI" id="CHEBI:15378"/>
        <dbReference type="ChEBI" id="CHEBI:28938"/>
        <dbReference type="ChEBI" id="CHEBI:43474"/>
        <dbReference type="ChEBI" id="CHEBI:62233"/>
        <dbReference type="ChEBI" id="CHEBI:143132"/>
    </reaction>
</comment>
<keyword evidence="1" id="KW-0961">Cell wall biogenesis/degradation</keyword>
<dbReference type="RefSeq" id="WP_270070973.1">
    <property type="nucleotide sequence ID" value="NZ_JAJAQC010000005.1"/>
</dbReference>
<evidence type="ECO:0000313" key="4">
    <source>
        <dbReference type="EMBL" id="MDA0563699.1"/>
    </source>
</evidence>
<dbReference type="HAMAP" id="MF_02214">
    <property type="entry name" value="Lipid_II_synth_MurT"/>
    <property type="match status" value="1"/>
</dbReference>
<feature type="binding site" evidence="1">
    <location>
        <position position="217"/>
    </location>
    <ligand>
        <name>Zn(2+)</name>
        <dbReference type="ChEBI" id="CHEBI:29105"/>
    </ligand>
</feature>
<dbReference type="InterPro" id="IPR036565">
    <property type="entry name" value="Mur-like_cat_sf"/>
</dbReference>